<evidence type="ECO:0000313" key="2">
    <source>
        <dbReference type="Proteomes" id="UP000499080"/>
    </source>
</evidence>
<protein>
    <submittedName>
        <fullName evidence="1">Uncharacterized protein</fullName>
    </submittedName>
</protein>
<dbReference type="Proteomes" id="UP000499080">
    <property type="component" value="Unassembled WGS sequence"/>
</dbReference>
<proteinExistence type="predicted"/>
<gene>
    <name evidence="1" type="ORF">AVEN_116642_1</name>
</gene>
<dbReference type="EMBL" id="BGPR01009892">
    <property type="protein sequence ID" value="GBN42942.1"/>
    <property type="molecule type" value="Genomic_DNA"/>
</dbReference>
<keyword evidence="2" id="KW-1185">Reference proteome</keyword>
<comment type="caution">
    <text evidence="1">The sequence shown here is derived from an EMBL/GenBank/DDBJ whole genome shotgun (WGS) entry which is preliminary data.</text>
</comment>
<dbReference type="AlphaFoldDB" id="A0A4Y2NW19"/>
<organism evidence="1 2">
    <name type="scientific">Araneus ventricosus</name>
    <name type="common">Orbweaver spider</name>
    <name type="synonym">Epeira ventricosa</name>
    <dbReference type="NCBI Taxonomy" id="182803"/>
    <lineage>
        <taxon>Eukaryota</taxon>
        <taxon>Metazoa</taxon>
        <taxon>Ecdysozoa</taxon>
        <taxon>Arthropoda</taxon>
        <taxon>Chelicerata</taxon>
        <taxon>Arachnida</taxon>
        <taxon>Araneae</taxon>
        <taxon>Araneomorphae</taxon>
        <taxon>Entelegynae</taxon>
        <taxon>Araneoidea</taxon>
        <taxon>Araneidae</taxon>
        <taxon>Araneus</taxon>
    </lineage>
</organism>
<evidence type="ECO:0000313" key="1">
    <source>
        <dbReference type="EMBL" id="GBN42942.1"/>
    </source>
</evidence>
<name>A0A4Y2NW19_ARAVE</name>
<sequence length="89" mass="10570">MINIPMTCYVRHESMLCTRCNVWSTCEERETNPHLGFIWRRTRETSGSHHTTVNQFLNNVGSGHIQRNNLRLLAYKMPYHTIPLLTRRE</sequence>
<reference evidence="1 2" key="1">
    <citation type="journal article" date="2019" name="Sci. Rep.">
        <title>Orb-weaving spider Araneus ventricosus genome elucidates the spidroin gene catalogue.</title>
        <authorList>
            <person name="Kono N."/>
            <person name="Nakamura H."/>
            <person name="Ohtoshi R."/>
            <person name="Moran D.A.P."/>
            <person name="Shinohara A."/>
            <person name="Yoshida Y."/>
            <person name="Fujiwara M."/>
            <person name="Mori M."/>
            <person name="Tomita M."/>
            <person name="Arakawa K."/>
        </authorList>
    </citation>
    <scope>NUCLEOTIDE SEQUENCE [LARGE SCALE GENOMIC DNA]</scope>
</reference>
<accession>A0A4Y2NW19</accession>